<feature type="non-terminal residue" evidence="1">
    <location>
        <position position="330"/>
    </location>
</feature>
<name>A0A317C7F6_9GAMM</name>
<gene>
    <name evidence="1" type="ORF">DKW60_23440</name>
</gene>
<protein>
    <recommendedName>
        <fullName evidence="3">Serine protease</fullName>
    </recommendedName>
</protein>
<dbReference type="EMBL" id="QGKM01000142">
    <property type="protein sequence ID" value="PWQ92002.1"/>
    <property type="molecule type" value="Genomic_DNA"/>
</dbReference>
<dbReference type="Proteomes" id="UP000245539">
    <property type="component" value="Unassembled WGS sequence"/>
</dbReference>
<evidence type="ECO:0008006" key="3">
    <source>
        <dbReference type="Google" id="ProtNLM"/>
    </source>
</evidence>
<keyword evidence="2" id="KW-1185">Reference proteome</keyword>
<reference evidence="1 2" key="1">
    <citation type="submission" date="2018-05" db="EMBL/GenBank/DDBJ databases">
        <title>Leucothrix arctica sp. nov., isolated from Arctic seawater.</title>
        <authorList>
            <person name="Choi A."/>
            <person name="Baek K."/>
        </authorList>
    </citation>
    <scope>NUCLEOTIDE SEQUENCE [LARGE SCALE GENOMIC DNA]</scope>
    <source>
        <strain evidence="1 2">JCM 18388</strain>
    </source>
</reference>
<evidence type="ECO:0000313" key="2">
    <source>
        <dbReference type="Proteomes" id="UP000245539"/>
    </source>
</evidence>
<comment type="caution">
    <text evidence="1">The sequence shown here is derived from an EMBL/GenBank/DDBJ whole genome shotgun (WGS) entry which is preliminary data.</text>
</comment>
<sequence length="330" mass="37038">MRTADEEFKKFSVSFNNSSGLLFKTSDQSPHAHFITVHHNFNLPPKAGESIFSPSIVELTGQGPIDLCNYKSQCIYSSIEHDLVVILIRNHPFRSLSVLDVYTGYFPKSVVFGYPRGKAKTNFKMKFFNAGQRISATEKETDFSYEVGTSDTLFTGQHDDIQSVKGMSGGAVVILGNDDNYHLAGIIKKSAAYGGFEYTDISSLLTQINNGSPPESQLQLFENQAFIECNIDRESLDLNRIKKSILSSSGKIFKNYGSFNSSTEFINSKNQEINKMFTEIRSKQKELSNYYVFSGITHHENKEFAKSTIAFKKAIELHASNEHISVHDNL</sequence>
<evidence type="ECO:0000313" key="1">
    <source>
        <dbReference type="EMBL" id="PWQ92002.1"/>
    </source>
</evidence>
<dbReference type="RefSeq" id="WP_146203570.1">
    <property type="nucleotide sequence ID" value="NZ_QGKM01000142.1"/>
</dbReference>
<proteinExistence type="predicted"/>
<accession>A0A317C7F6</accession>
<dbReference type="AlphaFoldDB" id="A0A317C7F6"/>
<organism evidence="1 2">
    <name type="scientific">Leucothrix pacifica</name>
    <dbReference type="NCBI Taxonomy" id="1247513"/>
    <lineage>
        <taxon>Bacteria</taxon>
        <taxon>Pseudomonadati</taxon>
        <taxon>Pseudomonadota</taxon>
        <taxon>Gammaproteobacteria</taxon>
        <taxon>Thiotrichales</taxon>
        <taxon>Thiotrichaceae</taxon>
        <taxon>Leucothrix</taxon>
    </lineage>
</organism>